<evidence type="ECO:0000256" key="3">
    <source>
        <dbReference type="ARBA" id="ARBA00022475"/>
    </source>
</evidence>
<dbReference type="Gene3D" id="3.30.240.20">
    <property type="entry name" value="bsu07140 like domains"/>
    <property type="match status" value="1"/>
</dbReference>
<evidence type="ECO:0000313" key="10">
    <source>
        <dbReference type="Proteomes" id="UP000484076"/>
    </source>
</evidence>
<comment type="similarity">
    <text evidence="2">Belongs to the UPF0702 family.</text>
</comment>
<comment type="subcellular location">
    <subcellularLocation>
        <location evidence="1">Cell membrane</location>
        <topology evidence="1">Multi-pass membrane protein</topology>
    </subcellularLocation>
</comment>
<dbReference type="Proteomes" id="UP000484076">
    <property type="component" value="Unassembled WGS sequence"/>
</dbReference>
<feature type="domain" description="YetF C-terminal" evidence="8">
    <location>
        <begin position="101"/>
        <end position="173"/>
    </location>
</feature>
<dbReference type="GO" id="GO:0005886">
    <property type="term" value="C:plasma membrane"/>
    <property type="evidence" value="ECO:0007669"/>
    <property type="project" value="UniProtKB-SubCell"/>
</dbReference>
<evidence type="ECO:0000259" key="8">
    <source>
        <dbReference type="Pfam" id="PF04239"/>
    </source>
</evidence>
<keyword evidence="3" id="KW-1003">Cell membrane</keyword>
<keyword evidence="6 7" id="KW-0472">Membrane</keyword>
<evidence type="ECO:0000256" key="4">
    <source>
        <dbReference type="ARBA" id="ARBA00022692"/>
    </source>
</evidence>
<evidence type="ECO:0000256" key="5">
    <source>
        <dbReference type="ARBA" id="ARBA00022989"/>
    </source>
</evidence>
<dbReference type="InterPro" id="IPR007353">
    <property type="entry name" value="DUF421"/>
</dbReference>
<evidence type="ECO:0000313" key="9">
    <source>
        <dbReference type="EMBL" id="NUB44674.1"/>
    </source>
</evidence>
<dbReference type="PANTHER" id="PTHR34582">
    <property type="entry name" value="UPF0702 TRANSMEMBRANE PROTEIN YCAP"/>
    <property type="match status" value="1"/>
</dbReference>
<keyword evidence="4 7" id="KW-0812">Transmembrane</keyword>
<feature type="transmembrane region" description="Helical" evidence="7">
    <location>
        <begin position="20"/>
        <end position="41"/>
    </location>
</feature>
<keyword evidence="5 7" id="KW-1133">Transmembrane helix</keyword>
<organism evidence="9 10">
    <name type="scientific">Fertoeibacter niger</name>
    <dbReference type="NCBI Taxonomy" id="2656921"/>
    <lineage>
        <taxon>Bacteria</taxon>
        <taxon>Pseudomonadati</taxon>
        <taxon>Pseudomonadota</taxon>
        <taxon>Alphaproteobacteria</taxon>
        <taxon>Rhodobacterales</taxon>
        <taxon>Paracoccaceae</taxon>
        <taxon>Fertoeibacter</taxon>
    </lineage>
</organism>
<gene>
    <name evidence="9" type="ORF">GEU84_009790</name>
</gene>
<feature type="transmembrane region" description="Helical" evidence="7">
    <location>
        <begin position="53"/>
        <end position="72"/>
    </location>
</feature>
<dbReference type="InterPro" id="IPR023090">
    <property type="entry name" value="UPF0702_alpha/beta_dom_sf"/>
</dbReference>
<feature type="transmembrane region" description="Helical" evidence="7">
    <location>
        <begin position="78"/>
        <end position="95"/>
    </location>
</feature>
<dbReference type="PANTHER" id="PTHR34582:SF6">
    <property type="entry name" value="UPF0702 TRANSMEMBRANE PROTEIN YCAP"/>
    <property type="match status" value="1"/>
</dbReference>
<reference evidence="9" key="1">
    <citation type="submission" date="2020-05" db="EMBL/GenBank/DDBJ databases">
        <title>Fertoebacter nigrum gen. nov., sp. nov., a new member of the family Rhodobacteraceae.</title>
        <authorList>
            <person name="Szuroczki S."/>
            <person name="Abbaszade G."/>
            <person name="Buni D."/>
            <person name="Schumann P."/>
            <person name="Toth E."/>
        </authorList>
    </citation>
    <scope>NUCLEOTIDE SEQUENCE</scope>
    <source>
        <strain evidence="9">RG-N-1a</strain>
    </source>
</reference>
<evidence type="ECO:0000256" key="6">
    <source>
        <dbReference type="ARBA" id="ARBA00023136"/>
    </source>
</evidence>
<protein>
    <submittedName>
        <fullName evidence="9">DUF421 domain-containing protein</fullName>
    </submittedName>
</protein>
<name>A0A8X8KKV5_9RHOB</name>
<dbReference type="AlphaFoldDB" id="A0A8X8KKV5"/>
<evidence type="ECO:0000256" key="2">
    <source>
        <dbReference type="ARBA" id="ARBA00006448"/>
    </source>
</evidence>
<accession>A0A8X8KKV5</accession>
<proteinExistence type="inferred from homology"/>
<dbReference type="RefSeq" id="WP_174539753.1">
    <property type="nucleotide sequence ID" value="NZ_WHUT02000005.1"/>
</dbReference>
<keyword evidence="10" id="KW-1185">Reference proteome</keyword>
<dbReference type="Pfam" id="PF04239">
    <property type="entry name" value="DUF421"/>
    <property type="match status" value="1"/>
</dbReference>
<sequence>MPPEIIPFDLHRMFIGDAPPLFLLEIAARTLLIYLYTLLLLRWVGGRSVAQLSIVEFLMVIALGSAVGDSLFYPDVPLLHAMLVITLVVLFDKAIDAANRRFRKVKRVIDGQPVAVVEDGHILCDGIATRRIGTMELMELLRMQGIENMGQVRVAYLEASGQLSVFQADQPQPGLAIVPPVEFGFPPPVAGQPSCCANCGLILESHGTDPCPACKDTGRTPATTAA</sequence>
<evidence type="ECO:0000256" key="7">
    <source>
        <dbReference type="SAM" id="Phobius"/>
    </source>
</evidence>
<comment type="caution">
    <text evidence="9">The sequence shown here is derived from an EMBL/GenBank/DDBJ whole genome shotgun (WGS) entry which is preliminary data.</text>
</comment>
<dbReference type="EMBL" id="WHUT02000005">
    <property type="protein sequence ID" value="NUB44674.1"/>
    <property type="molecule type" value="Genomic_DNA"/>
</dbReference>
<evidence type="ECO:0000256" key="1">
    <source>
        <dbReference type="ARBA" id="ARBA00004651"/>
    </source>
</evidence>